<protein>
    <submittedName>
        <fullName evidence="1">Uncharacterized protein</fullName>
    </submittedName>
</protein>
<dbReference type="EMBL" id="GBRH01226481">
    <property type="protein sequence ID" value="JAD71414.1"/>
    <property type="molecule type" value="Transcribed_RNA"/>
</dbReference>
<reference evidence="1" key="1">
    <citation type="submission" date="2014-09" db="EMBL/GenBank/DDBJ databases">
        <authorList>
            <person name="Magalhaes I.L.F."/>
            <person name="Oliveira U."/>
            <person name="Santos F.R."/>
            <person name="Vidigal T.H.D.A."/>
            <person name="Brescovit A.D."/>
            <person name="Santos A.J."/>
        </authorList>
    </citation>
    <scope>NUCLEOTIDE SEQUENCE</scope>
    <source>
        <tissue evidence="1">Shoot tissue taken approximately 20 cm above the soil surface</tissue>
    </source>
</reference>
<proteinExistence type="predicted"/>
<evidence type="ECO:0000313" key="1">
    <source>
        <dbReference type="EMBL" id="JAD71414.1"/>
    </source>
</evidence>
<name>A0A0A9C515_ARUDO</name>
<dbReference type="AlphaFoldDB" id="A0A0A9C515"/>
<sequence>MGSKFYFRELIHCEQWFLIVADVW</sequence>
<reference evidence="1" key="2">
    <citation type="journal article" date="2015" name="Data Brief">
        <title>Shoot transcriptome of the giant reed, Arundo donax.</title>
        <authorList>
            <person name="Barrero R.A."/>
            <person name="Guerrero F.D."/>
            <person name="Moolhuijzen P."/>
            <person name="Goolsby J.A."/>
            <person name="Tidwell J."/>
            <person name="Bellgard S.E."/>
            <person name="Bellgard M.I."/>
        </authorList>
    </citation>
    <scope>NUCLEOTIDE SEQUENCE</scope>
    <source>
        <tissue evidence="1">Shoot tissue taken approximately 20 cm above the soil surface</tissue>
    </source>
</reference>
<accession>A0A0A9C515</accession>
<organism evidence="1">
    <name type="scientific">Arundo donax</name>
    <name type="common">Giant reed</name>
    <name type="synonym">Donax arundinaceus</name>
    <dbReference type="NCBI Taxonomy" id="35708"/>
    <lineage>
        <taxon>Eukaryota</taxon>
        <taxon>Viridiplantae</taxon>
        <taxon>Streptophyta</taxon>
        <taxon>Embryophyta</taxon>
        <taxon>Tracheophyta</taxon>
        <taxon>Spermatophyta</taxon>
        <taxon>Magnoliopsida</taxon>
        <taxon>Liliopsida</taxon>
        <taxon>Poales</taxon>
        <taxon>Poaceae</taxon>
        <taxon>PACMAD clade</taxon>
        <taxon>Arundinoideae</taxon>
        <taxon>Arundineae</taxon>
        <taxon>Arundo</taxon>
    </lineage>
</organism>